<comment type="caution">
    <text evidence="1">The sequence shown here is derived from an EMBL/GenBank/DDBJ whole genome shotgun (WGS) entry which is preliminary data.</text>
</comment>
<dbReference type="AlphaFoldDB" id="A0A0R2CJM7"/>
<dbReference type="OrthoDB" id="2302259at2"/>
<reference evidence="1 2" key="1">
    <citation type="journal article" date="2015" name="Genome Announc.">
        <title>Expanding the biotechnology potential of lactobacilli through comparative genomics of 213 strains and associated genera.</title>
        <authorList>
            <person name="Sun Z."/>
            <person name="Harris H.M."/>
            <person name="McCann A."/>
            <person name="Guo C."/>
            <person name="Argimon S."/>
            <person name="Zhang W."/>
            <person name="Yang X."/>
            <person name="Jeffery I.B."/>
            <person name="Cooney J.C."/>
            <person name="Kagawa T.F."/>
            <person name="Liu W."/>
            <person name="Song Y."/>
            <person name="Salvetti E."/>
            <person name="Wrobel A."/>
            <person name="Rasinkangas P."/>
            <person name="Parkhill J."/>
            <person name="Rea M.C."/>
            <person name="O'Sullivan O."/>
            <person name="Ritari J."/>
            <person name="Douillard F.P."/>
            <person name="Paul Ross R."/>
            <person name="Yang R."/>
            <person name="Briner A.E."/>
            <person name="Felis G.E."/>
            <person name="de Vos W.M."/>
            <person name="Barrangou R."/>
            <person name="Klaenhammer T.R."/>
            <person name="Caufield P.W."/>
            <person name="Cui Y."/>
            <person name="Zhang H."/>
            <person name="O'Toole P.W."/>
        </authorList>
    </citation>
    <scope>NUCLEOTIDE SEQUENCE [LARGE SCALE GENOMIC DNA]</scope>
    <source>
        <strain evidence="1 2">DSM 21116</strain>
    </source>
</reference>
<evidence type="ECO:0000313" key="1">
    <source>
        <dbReference type="EMBL" id="KRM91482.1"/>
    </source>
</evidence>
<dbReference type="PATRIC" id="fig|1423729.3.peg.451"/>
<proteinExistence type="predicted"/>
<dbReference type="EMBL" id="AYZE01000010">
    <property type="protein sequence ID" value="KRM91482.1"/>
    <property type="molecule type" value="Genomic_DNA"/>
</dbReference>
<dbReference type="Proteomes" id="UP000051131">
    <property type="component" value="Unassembled WGS sequence"/>
</dbReference>
<dbReference type="RefSeq" id="WP_057828722.1">
    <property type="nucleotide sequence ID" value="NZ_AYZE01000010.1"/>
</dbReference>
<protein>
    <submittedName>
        <fullName evidence="1">Uncharacterized protein</fullName>
    </submittedName>
</protein>
<organism evidence="1 2">
    <name type="scientific">Liquorilactobacillus cacaonum DSM 21116</name>
    <dbReference type="NCBI Taxonomy" id="1423729"/>
    <lineage>
        <taxon>Bacteria</taxon>
        <taxon>Bacillati</taxon>
        <taxon>Bacillota</taxon>
        <taxon>Bacilli</taxon>
        <taxon>Lactobacillales</taxon>
        <taxon>Lactobacillaceae</taxon>
        <taxon>Liquorilactobacillus</taxon>
    </lineage>
</organism>
<sequence>MSLSGEYVEKLRSIDSYQVAVHKLMNRLNLKNYEADQLLYIQLTEHRLKTFDEEVLLIKIDEQDVRLKWAITYACRDVTRREYADRKKQENIKQSEVINLDRPDRLTEHDLNSILNLIPKLFKNHFTAQWCISVLEYGEIETRENFNMTKRQFSDKLYQVELYCKKHREKMVNMVLSKQQQDFLEEEATLRKFIETVEREDFRDEDFNELIEEHYEFIDDVIGCIPRLQQPKLLLEDFKTCSSIDKYKLVNRLYERLDELERKMIEQ</sequence>
<dbReference type="STRING" id="1423729.FC80_GL000449"/>
<name>A0A0R2CJM7_9LACO</name>
<keyword evidence="2" id="KW-1185">Reference proteome</keyword>
<gene>
    <name evidence="1" type="ORF">FC80_GL000449</name>
</gene>
<accession>A0A0R2CJM7</accession>
<evidence type="ECO:0000313" key="2">
    <source>
        <dbReference type="Proteomes" id="UP000051131"/>
    </source>
</evidence>